<keyword evidence="2" id="KW-0808">Transferase</keyword>
<keyword evidence="2" id="KW-0328">Glycosyltransferase</keyword>
<reference evidence="2" key="2">
    <citation type="submission" date="2021-04" db="EMBL/GenBank/DDBJ databases">
        <authorList>
            <person name="Gilroy R."/>
        </authorList>
    </citation>
    <scope>NUCLEOTIDE SEQUENCE</scope>
    <source>
        <strain evidence="2">CHK189-11263</strain>
    </source>
</reference>
<gene>
    <name evidence="2" type="ORF">H9714_02015</name>
</gene>
<dbReference type="InterPro" id="IPR029044">
    <property type="entry name" value="Nucleotide-diphossugar_trans"/>
</dbReference>
<dbReference type="PANTHER" id="PTHR43630">
    <property type="entry name" value="POLY-BETA-1,6-N-ACETYL-D-GLUCOSAMINE SYNTHASE"/>
    <property type="match status" value="1"/>
</dbReference>
<dbReference type="InterPro" id="IPR001173">
    <property type="entry name" value="Glyco_trans_2-like"/>
</dbReference>
<dbReference type="AlphaFoldDB" id="A0A9D2S470"/>
<dbReference type="PANTHER" id="PTHR43630:SF2">
    <property type="entry name" value="GLYCOSYLTRANSFERASE"/>
    <property type="match status" value="1"/>
</dbReference>
<dbReference type="InterPro" id="IPR019734">
    <property type="entry name" value="TPR_rpt"/>
</dbReference>
<protein>
    <submittedName>
        <fullName evidence="2">Glycosyltransferase</fullName>
        <ecNumber evidence="2">2.4.-.-</ecNumber>
    </submittedName>
</protein>
<dbReference type="CDD" id="cd02511">
    <property type="entry name" value="Beta4Glucosyltransferase"/>
    <property type="match status" value="1"/>
</dbReference>
<dbReference type="Pfam" id="PF00535">
    <property type="entry name" value="Glycos_transf_2"/>
    <property type="match status" value="1"/>
</dbReference>
<evidence type="ECO:0000313" key="2">
    <source>
        <dbReference type="EMBL" id="HJB56308.1"/>
    </source>
</evidence>
<organism evidence="2 3">
    <name type="scientific">Candidatus Flavonifractor intestinipullorum</name>
    <dbReference type="NCBI Taxonomy" id="2838587"/>
    <lineage>
        <taxon>Bacteria</taxon>
        <taxon>Bacillati</taxon>
        <taxon>Bacillota</taxon>
        <taxon>Clostridia</taxon>
        <taxon>Eubacteriales</taxon>
        <taxon>Oscillospiraceae</taxon>
        <taxon>Flavonifractor</taxon>
    </lineage>
</organism>
<accession>A0A9D2S470</accession>
<sequence>MDTLSLCLIVRNEAEVLARCLESAAGLYDELVVVDTGSEDETRAIARRFTGQVYDFPWRDDFSAARNFSFDQAHMSYCMWLDADDVLLPADRAAFLELKRDRLPGPDVVMAPYHAGVDEAGRPVLTYYRERILRRVPELRWEGAVHEAVTPRGAIVYTQAAVTHRKERPSDPERNLRILEHAAASGRNLTPREQFYYGRELSAHGRYAEAVRVLEDFLTVGWGWKENNIEACRTLGACYEALGKPRHALRALLESLAFDPPRAEVCCDLGRLWMERSDYAQAARWYEQALDCPWDLRSGAFCIPDCHGFLPCIQLCVCAWNLGERERAVYWNERAAAFRPDHPACRQNRAFFAGEMDSSQENASKREDSGK</sequence>
<dbReference type="InterPro" id="IPR011990">
    <property type="entry name" value="TPR-like_helical_dom_sf"/>
</dbReference>
<feature type="domain" description="Glycosyltransferase 2-like" evidence="1">
    <location>
        <begin position="5"/>
        <end position="91"/>
    </location>
</feature>
<dbReference type="GO" id="GO:0016757">
    <property type="term" value="F:glycosyltransferase activity"/>
    <property type="evidence" value="ECO:0007669"/>
    <property type="project" value="UniProtKB-KW"/>
</dbReference>
<dbReference type="Gene3D" id="1.25.40.10">
    <property type="entry name" value="Tetratricopeptide repeat domain"/>
    <property type="match status" value="2"/>
</dbReference>
<dbReference type="SUPFAM" id="SSF53448">
    <property type="entry name" value="Nucleotide-diphospho-sugar transferases"/>
    <property type="match status" value="1"/>
</dbReference>
<evidence type="ECO:0000259" key="1">
    <source>
        <dbReference type="Pfam" id="PF00535"/>
    </source>
</evidence>
<proteinExistence type="predicted"/>
<dbReference type="SMART" id="SM00028">
    <property type="entry name" value="TPR"/>
    <property type="match status" value="2"/>
</dbReference>
<dbReference type="EMBL" id="DWYC01000023">
    <property type="protein sequence ID" value="HJB56308.1"/>
    <property type="molecule type" value="Genomic_DNA"/>
</dbReference>
<comment type="caution">
    <text evidence="2">The sequence shown here is derived from an EMBL/GenBank/DDBJ whole genome shotgun (WGS) entry which is preliminary data.</text>
</comment>
<dbReference type="Gene3D" id="3.90.550.10">
    <property type="entry name" value="Spore Coat Polysaccharide Biosynthesis Protein SpsA, Chain A"/>
    <property type="match status" value="1"/>
</dbReference>
<evidence type="ECO:0000313" key="3">
    <source>
        <dbReference type="Proteomes" id="UP000824208"/>
    </source>
</evidence>
<dbReference type="Proteomes" id="UP000824208">
    <property type="component" value="Unassembled WGS sequence"/>
</dbReference>
<name>A0A9D2S470_9FIRM</name>
<dbReference type="SUPFAM" id="SSF48452">
    <property type="entry name" value="TPR-like"/>
    <property type="match status" value="1"/>
</dbReference>
<reference evidence="2" key="1">
    <citation type="journal article" date="2021" name="PeerJ">
        <title>Extensive microbial diversity within the chicken gut microbiome revealed by metagenomics and culture.</title>
        <authorList>
            <person name="Gilroy R."/>
            <person name="Ravi A."/>
            <person name="Getino M."/>
            <person name="Pursley I."/>
            <person name="Horton D.L."/>
            <person name="Alikhan N.F."/>
            <person name="Baker D."/>
            <person name="Gharbi K."/>
            <person name="Hall N."/>
            <person name="Watson M."/>
            <person name="Adriaenssens E.M."/>
            <person name="Foster-Nyarko E."/>
            <person name="Jarju S."/>
            <person name="Secka A."/>
            <person name="Antonio M."/>
            <person name="Oren A."/>
            <person name="Chaudhuri R.R."/>
            <person name="La Ragione R."/>
            <person name="Hildebrand F."/>
            <person name="Pallen M.J."/>
        </authorList>
    </citation>
    <scope>NUCLEOTIDE SEQUENCE</scope>
    <source>
        <strain evidence="2">CHK189-11263</strain>
    </source>
</reference>
<dbReference type="EC" id="2.4.-.-" evidence="2"/>